<protein>
    <submittedName>
        <fullName evidence="8">Putative membrane protein YphA (DoxX/SURF4 family)</fullName>
    </submittedName>
</protein>
<name>A0A316HZX2_9PSEU</name>
<dbReference type="PANTHER" id="PTHR33452">
    <property type="entry name" value="OXIDOREDUCTASE CATD-RELATED"/>
    <property type="match status" value="1"/>
</dbReference>
<keyword evidence="5 7" id="KW-1133">Transmembrane helix</keyword>
<evidence type="ECO:0000256" key="3">
    <source>
        <dbReference type="ARBA" id="ARBA00022475"/>
    </source>
</evidence>
<keyword evidence="3" id="KW-1003">Cell membrane</keyword>
<keyword evidence="4 7" id="KW-0812">Transmembrane</keyword>
<accession>A0A316HZX2</accession>
<dbReference type="PANTHER" id="PTHR33452:SF1">
    <property type="entry name" value="INNER MEMBRANE PROTEIN YPHA-RELATED"/>
    <property type="match status" value="1"/>
</dbReference>
<evidence type="ECO:0000256" key="5">
    <source>
        <dbReference type="ARBA" id="ARBA00022989"/>
    </source>
</evidence>
<evidence type="ECO:0000256" key="6">
    <source>
        <dbReference type="ARBA" id="ARBA00023136"/>
    </source>
</evidence>
<evidence type="ECO:0000256" key="7">
    <source>
        <dbReference type="SAM" id="Phobius"/>
    </source>
</evidence>
<organism evidence="8 9">
    <name type="scientific">Lentzea atacamensis</name>
    <dbReference type="NCBI Taxonomy" id="531938"/>
    <lineage>
        <taxon>Bacteria</taxon>
        <taxon>Bacillati</taxon>
        <taxon>Actinomycetota</taxon>
        <taxon>Actinomycetes</taxon>
        <taxon>Pseudonocardiales</taxon>
        <taxon>Pseudonocardiaceae</taxon>
        <taxon>Lentzea</taxon>
    </lineage>
</organism>
<evidence type="ECO:0000313" key="9">
    <source>
        <dbReference type="Proteomes" id="UP000246005"/>
    </source>
</evidence>
<feature type="transmembrane region" description="Helical" evidence="7">
    <location>
        <begin position="57"/>
        <end position="78"/>
    </location>
</feature>
<dbReference type="Pfam" id="PF07681">
    <property type="entry name" value="DoxX"/>
    <property type="match status" value="1"/>
</dbReference>
<evidence type="ECO:0000256" key="2">
    <source>
        <dbReference type="ARBA" id="ARBA00006679"/>
    </source>
</evidence>
<dbReference type="EMBL" id="QGHB01000004">
    <property type="protein sequence ID" value="PWK86881.1"/>
    <property type="molecule type" value="Genomic_DNA"/>
</dbReference>
<keyword evidence="6 7" id="KW-0472">Membrane</keyword>
<dbReference type="GO" id="GO:0005886">
    <property type="term" value="C:plasma membrane"/>
    <property type="evidence" value="ECO:0007669"/>
    <property type="project" value="UniProtKB-SubCell"/>
</dbReference>
<feature type="transmembrane region" description="Helical" evidence="7">
    <location>
        <begin position="85"/>
        <end position="105"/>
    </location>
</feature>
<evidence type="ECO:0000256" key="4">
    <source>
        <dbReference type="ARBA" id="ARBA00022692"/>
    </source>
</evidence>
<sequence>MNQTAGLLKADGPHALILVRLAVGAVFLSEGIGKFLYPDEQAAGRFATIGIPSPEFFGVLSAVAETVCGVLLLAGLLTRLAALPMLVNMVLALALTKVPILWGGSADKPKADGLWDMAHESRTDWAMLLGLLFLLVVGPGRWSLDALLARRSAGAPRVSA</sequence>
<dbReference type="RefSeq" id="WP_211337320.1">
    <property type="nucleotide sequence ID" value="NZ_QGHB01000004.1"/>
</dbReference>
<dbReference type="InterPro" id="IPR051907">
    <property type="entry name" value="DoxX-like_oxidoreductase"/>
</dbReference>
<reference evidence="8 9" key="1">
    <citation type="submission" date="2018-05" db="EMBL/GenBank/DDBJ databases">
        <title>Genomic Encyclopedia of Type Strains, Phase IV (KMG-IV): sequencing the most valuable type-strain genomes for metagenomic binning, comparative biology and taxonomic classification.</title>
        <authorList>
            <person name="Goeker M."/>
        </authorList>
    </citation>
    <scope>NUCLEOTIDE SEQUENCE [LARGE SCALE GENOMIC DNA]</scope>
    <source>
        <strain evidence="8 9">DSM 45480</strain>
    </source>
</reference>
<comment type="subcellular location">
    <subcellularLocation>
        <location evidence="1">Cell membrane</location>
        <topology evidence="1">Multi-pass membrane protein</topology>
    </subcellularLocation>
</comment>
<comment type="caution">
    <text evidence="8">The sequence shown here is derived from an EMBL/GenBank/DDBJ whole genome shotgun (WGS) entry which is preliminary data.</text>
</comment>
<dbReference type="AlphaFoldDB" id="A0A316HZX2"/>
<dbReference type="InterPro" id="IPR032808">
    <property type="entry name" value="DoxX"/>
</dbReference>
<proteinExistence type="inferred from homology"/>
<feature type="transmembrane region" description="Helical" evidence="7">
    <location>
        <begin position="125"/>
        <end position="144"/>
    </location>
</feature>
<evidence type="ECO:0000313" key="8">
    <source>
        <dbReference type="EMBL" id="PWK86881.1"/>
    </source>
</evidence>
<comment type="similarity">
    <text evidence="2">Belongs to the DoxX family.</text>
</comment>
<gene>
    <name evidence="8" type="ORF">C8D88_10442</name>
</gene>
<feature type="transmembrane region" description="Helical" evidence="7">
    <location>
        <begin position="17"/>
        <end position="37"/>
    </location>
</feature>
<evidence type="ECO:0000256" key="1">
    <source>
        <dbReference type="ARBA" id="ARBA00004651"/>
    </source>
</evidence>
<dbReference type="Proteomes" id="UP000246005">
    <property type="component" value="Unassembled WGS sequence"/>
</dbReference>